<dbReference type="InterPro" id="IPR015424">
    <property type="entry name" value="PyrdxlP-dep_Trfase"/>
</dbReference>
<dbReference type="RefSeq" id="WP_073094149.1">
    <property type="nucleotide sequence ID" value="NZ_FRCY01000004.1"/>
</dbReference>
<dbReference type="SUPFAM" id="SSF53383">
    <property type="entry name" value="PLP-dependent transferases"/>
    <property type="match status" value="1"/>
</dbReference>
<proteinExistence type="inferred from homology"/>
<evidence type="ECO:0000256" key="2">
    <source>
        <dbReference type="ARBA" id="ARBA00022576"/>
    </source>
</evidence>
<dbReference type="PIRSF" id="PIRSF000521">
    <property type="entry name" value="Transaminase_4ab_Lys_Orn"/>
    <property type="match status" value="1"/>
</dbReference>
<dbReference type="FunFam" id="3.40.640.10:FF:000004">
    <property type="entry name" value="Acetylornithine aminotransferase"/>
    <property type="match status" value="1"/>
</dbReference>
<evidence type="ECO:0000256" key="5">
    <source>
        <dbReference type="RuleBase" id="RU003560"/>
    </source>
</evidence>
<dbReference type="AlphaFoldDB" id="A0A1M7MN62"/>
<dbReference type="InterPro" id="IPR015422">
    <property type="entry name" value="PyrdxlP-dep_Trfase_small"/>
</dbReference>
<evidence type="ECO:0000256" key="3">
    <source>
        <dbReference type="ARBA" id="ARBA00022679"/>
    </source>
</evidence>
<reference evidence="6 7" key="1">
    <citation type="submission" date="2016-11" db="EMBL/GenBank/DDBJ databases">
        <authorList>
            <person name="Jaros S."/>
            <person name="Januszkiewicz K."/>
            <person name="Wedrychowicz H."/>
        </authorList>
    </citation>
    <scope>NUCLEOTIDE SEQUENCE [LARGE SCALE GENOMIC DNA]</scope>
    <source>
        <strain evidence="6 7">CGMCC 1.6102</strain>
    </source>
</reference>
<accession>A0A1M7MN62</accession>
<evidence type="ECO:0000256" key="1">
    <source>
        <dbReference type="ARBA" id="ARBA00001933"/>
    </source>
</evidence>
<dbReference type="InterPro" id="IPR015421">
    <property type="entry name" value="PyrdxlP-dep_Trfase_major"/>
</dbReference>
<dbReference type="OrthoDB" id="9801052at2"/>
<comment type="cofactor">
    <cofactor evidence="1">
        <name>pyridoxal 5'-phosphate</name>
        <dbReference type="ChEBI" id="CHEBI:597326"/>
    </cofactor>
</comment>
<dbReference type="PANTHER" id="PTHR11986:SF79">
    <property type="entry name" value="ACETYLORNITHINE AMINOTRANSFERASE, MITOCHONDRIAL"/>
    <property type="match status" value="1"/>
</dbReference>
<name>A0A1M7MN62_9BACT</name>
<dbReference type="Gene3D" id="3.90.1150.10">
    <property type="entry name" value="Aspartate Aminotransferase, domain 1"/>
    <property type="match status" value="1"/>
</dbReference>
<dbReference type="CDD" id="cd00610">
    <property type="entry name" value="OAT_like"/>
    <property type="match status" value="1"/>
</dbReference>
<dbReference type="PROSITE" id="PS00600">
    <property type="entry name" value="AA_TRANSFER_CLASS_3"/>
    <property type="match status" value="1"/>
</dbReference>
<dbReference type="PANTHER" id="PTHR11986">
    <property type="entry name" value="AMINOTRANSFERASE CLASS III"/>
    <property type="match status" value="1"/>
</dbReference>
<evidence type="ECO:0000256" key="4">
    <source>
        <dbReference type="ARBA" id="ARBA00022898"/>
    </source>
</evidence>
<evidence type="ECO:0000313" key="6">
    <source>
        <dbReference type="EMBL" id="SHM92369.1"/>
    </source>
</evidence>
<dbReference type="GO" id="GO:0030170">
    <property type="term" value="F:pyridoxal phosphate binding"/>
    <property type="evidence" value="ECO:0007669"/>
    <property type="project" value="InterPro"/>
</dbReference>
<dbReference type="Proteomes" id="UP000184513">
    <property type="component" value="Unassembled WGS sequence"/>
</dbReference>
<dbReference type="STRING" id="388280.SAMN04488057_104394"/>
<dbReference type="Gene3D" id="3.40.640.10">
    <property type="entry name" value="Type I PLP-dependent aspartate aminotransferase-like (Major domain)"/>
    <property type="match status" value="1"/>
</dbReference>
<keyword evidence="2 6" id="KW-0032">Aminotransferase</keyword>
<dbReference type="InterPro" id="IPR005814">
    <property type="entry name" value="Aminotrans_3"/>
</dbReference>
<evidence type="ECO:0000313" key="7">
    <source>
        <dbReference type="Proteomes" id="UP000184513"/>
    </source>
</evidence>
<gene>
    <name evidence="6" type="ORF">SAMN04488057_104394</name>
</gene>
<dbReference type="EMBL" id="FRCY01000004">
    <property type="protein sequence ID" value="SHM92369.1"/>
    <property type="molecule type" value="Genomic_DNA"/>
</dbReference>
<comment type="similarity">
    <text evidence="5">Belongs to the class-III pyridoxal-phosphate-dependent aminotransferase family.</text>
</comment>
<keyword evidence="4 5" id="KW-0663">Pyridoxal phosphate</keyword>
<keyword evidence="7" id="KW-1185">Reference proteome</keyword>
<organism evidence="6 7">
    <name type="scientific">Cyclobacterium lianum</name>
    <dbReference type="NCBI Taxonomy" id="388280"/>
    <lineage>
        <taxon>Bacteria</taxon>
        <taxon>Pseudomonadati</taxon>
        <taxon>Bacteroidota</taxon>
        <taxon>Cytophagia</taxon>
        <taxon>Cytophagales</taxon>
        <taxon>Cyclobacteriaceae</taxon>
        <taxon>Cyclobacterium</taxon>
    </lineage>
</organism>
<dbReference type="GO" id="GO:0042802">
    <property type="term" value="F:identical protein binding"/>
    <property type="evidence" value="ECO:0007669"/>
    <property type="project" value="TreeGrafter"/>
</dbReference>
<protein>
    <submittedName>
        <fullName evidence="6">Acetylornithine/succinyldiaminopimelate/putrescine aminotransferase</fullName>
    </submittedName>
</protein>
<dbReference type="InterPro" id="IPR050103">
    <property type="entry name" value="Class-III_PLP-dep_AT"/>
</dbReference>
<dbReference type="GO" id="GO:0008483">
    <property type="term" value="F:transaminase activity"/>
    <property type="evidence" value="ECO:0007669"/>
    <property type="project" value="UniProtKB-KW"/>
</dbReference>
<sequence length="397" mass="43693">MNNRQLFLSHLAQTTDFPLMIEIERASGVYLYGPEGKTYIDLISGIGVSNVGHRHPQVMAAIQKQLDKYLHLMVYGEYVQQAQTSLAEALVNTLPSPLDNVYLVNSGSEAVEGALKLAKRYTNRREIISCIDAYHGSSHGALSVGGNEIFKRAYRPLLPGIGHIRYGEMDQLEKINTETAAVIIETVQGEAGIRVGSKAYFQALRQRCTETGTLLILDEIQAGFGRTGSFWAFEAYDIQPDILVCAKGMGGGMPIGAFVSSREIMTAFKNNPLLGHITTFGGHPVSAAASLATIQVIHKENLTAQVAQKAQLFKELLVHPKIKGIRYKGLMMALEFESFEVLKPIIDRCIAKGVITDWFLFCDDSMRIAPPLTISMEEIRMACTLILESIDEVGKPL</sequence>
<dbReference type="InterPro" id="IPR049704">
    <property type="entry name" value="Aminotrans_3_PPA_site"/>
</dbReference>
<dbReference type="Pfam" id="PF00202">
    <property type="entry name" value="Aminotran_3"/>
    <property type="match status" value="1"/>
</dbReference>
<keyword evidence="3 6" id="KW-0808">Transferase</keyword>